<keyword evidence="4 7" id="KW-0812">Transmembrane</keyword>
<dbReference type="OrthoDB" id="2360475at2"/>
<dbReference type="InterPro" id="IPR032807">
    <property type="entry name" value="GNVR"/>
</dbReference>
<dbReference type="GeneID" id="42775026"/>
<dbReference type="RefSeq" id="WP_027097193.1">
    <property type="nucleotide sequence ID" value="NZ_MAPZ01000011.1"/>
</dbReference>
<evidence type="ECO:0000256" key="7">
    <source>
        <dbReference type="SAM" id="Phobius"/>
    </source>
</evidence>
<sequence length="225" mass="24977">MNEEIIKIEDIVDGLKKRWQLIVTITLIATIISAVVSFFIIKPKYEASAKLFVGKEATTENYNNSDITMYQQLVKTYTSLIKTEDLVGKALKDNNIDLDPKIVVSELSAEQITNTQLMQVKYISKNKEEAANVVKAVTDEFIKESSALIKNADVKIIESVKLPENSVSPNKKMNIAIAMLLGLMVGVGLALLLEFMDNTFKDKESLEDIIGVPVLGAIPDQEKVK</sequence>
<dbReference type="GO" id="GO:0005886">
    <property type="term" value="C:plasma membrane"/>
    <property type="evidence" value="ECO:0007669"/>
    <property type="project" value="UniProtKB-SubCell"/>
</dbReference>
<evidence type="ECO:0000256" key="1">
    <source>
        <dbReference type="ARBA" id="ARBA00004651"/>
    </source>
</evidence>
<evidence type="ECO:0000313" key="11">
    <source>
        <dbReference type="Proteomes" id="UP000092714"/>
    </source>
</evidence>
<evidence type="ECO:0000313" key="10">
    <source>
        <dbReference type="EMBL" id="OBY11675.1"/>
    </source>
</evidence>
<keyword evidence="6 7" id="KW-0472">Membrane</keyword>
<accession>A0A1B8RS75</accession>
<dbReference type="Pfam" id="PF13807">
    <property type="entry name" value="GNVR"/>
    <property type="match status" value="1"/>
</dbReference>
<dbReference type="GO" id="GO:0004713">
    <property type="term" value="F:protein tyrosine kinase activity"/>
    <property type="evidence" value="ECO:0007669"/>
    <property type="project" value="TreeGrafter"/>
</dbReference>
<comment type="caution">
    <text evidence="10">The sequence shown here is derived from an EMBL/GenBank/DDBJ whole genome shotgun (WGS) entry which is preliminary data.</text>
</comment>
<dbReference type="EMBL" id="MAPZ01000011">
    <property type="protein sequence ID" value="OBY11675.1"/>
    <property type="molecule type" value="Genomic_DNA"/>
</dbReference>
<evidence type="ECO:0000259" key="9">
    <source>
        <dbReference type="Pfam" id="PF13807"/>
    </source>
</evidence>
<evidence type="ECO:0000256" key="5">
    <source>
        <dbReference type="ARBA" id="ARBA00022989"/>
    </source>
</evidence>
<dbReference type="AlphaFoldDB" id="A0A1B8RS75"/>
<gene>
    <name evidence="10" type="ORF">CP373A1_04600</name>
</gene>
<reference evidence="10 11" key="1">
    <citation type="submission" date="2016-06" db="EMBL/GenBank/DDBJ databases">
        <authorList>
            <person name="Kjaerup R.B."/>
            <person name="Dalgaard T.S."/>
            <person name="Juul-Madsen H.R."/>
        </authorList>
    </citation>
    <scope>NUCLEOTIDE SEQUENCE [LARGE SCALE GENOMIC DNA]</scope>
    <source>
        <strain evidence="10 11">373-A1</strain>
    </source>
</reference>
<dbReference type="InterPro" id="IPR050445">
    <property type="entry name" value="Bact_polysacc_biosynth/exp"/>
</dbReference>
<keyword evidence="5 7" id="KW-1133">Transmembrane helix</keyword>
<feature type="transmembrane region" description="Helical" evidence="7">
    <location>
        <begin position="21"/>
        <end position="41"/>
    </location>
</feature>
<dbReference type="Pfam" id="PF02706">
    <property type="entry name" value="Wzz"/>
    <property type="match status" value="1"/>
</dbReference>
<keyword evidence="3" id="KW-1003">Cell membrane</keyword>
<dbReference type="Proteomes" id="UP000092714">
    <property type="component" value="Unassembled WGS sequence"/>
</dbReference>
<organism evidence="10 11">
    <name type="scientific">Clostridium paraputrificum</name>
    <dbReference type="NCBI Taxonomy" id="29363"/>
    <lineage>
        <taxon>Bacteria</taxon>
        <taxon>Bacillati</taxon>
        <taxon>Bacillota</taxon>
        <taxon>Clostridia</taxon>
        <taxon>Eubacteriales</taxon>
        <taxon>Clostridiaceae</taxon>
        <taxon>Clostridium</taxon>
    </lineage>
</organism>
<feature type="transmembrane region" description="Helical" evidence="7">
    <location>
        <begin position="173"/>
        <end position="193"/>
    </location>
</feature>
<keyword evidence="11" id="KW-1185">Reference proteome</keyword>
<feature type="domain" description="Tyrosine-protein kinase G-rich" evidence="9">
    <location>
        <begin position="149"/>
        <end position="192"/>
    </location>
</feature>
<evidence type="ECO:0000256" key="4">
    <source>
        <dbReference type="ARBA" id="ARBA00022692"/>
    </source>
</evidence>
<evidence type="ECO:0000256" key="2">
    <source>
        <dbReference type="ARBA" id="ARBA00006683"/>
    </source>
</evidence>
<feature type="domain" description="Polysaccharide chain length determinant N-terminal" evidence="8">
    <location>
        <begin position="7"/>
        <end position="93"/>
    </location>
</feature>
<dbReference type="PANTHER" id="PTHR32309:SF13">
    <property type="entry name" value="FERRIC ENTEROBACTIN TRANSPORT PROTEIN FEPE"/>
    <property type="match status" value="1"/>
</dbReference>
<dbReference type="eggNOG" id="COG3944">
    <property type="taxonomic scope" value="Bacteria"/>
</dbReference>
<comment type="subcellular location">
    <subcellularLocation>
        <location evidence="1">Cell membrane</location>
        <topology evidence="1">Multi-pass membrane protein</topology>
    </subcellularLocation>
</comment>
<protein>
    <submittedName>
        <fullName evidence="10">Capsular biosynthesis protein</fullName>
    </submittedName>
</protein>
<dbReference type="PANTHER" id="PTHR32309">
    <property type="entry name" value="TYROSINE-PROTEIN KINASE"/>
    <property type="match status" value="1"/>
</dbReference>
<evidence type="ECO:0000256" key="3">
    <source>
        <dbReference type="ARBA" id="ARBA00022475"/>
    </source>
</evidence>
<dbReference type="InterPro" id="IPR003856">
    <property type="entry name" value="LPS_length_determ_N"/>
</dbReference>
<evidence type="ECO:0000259" key="8">
    <source>
        <dbReference type="Pfam" id="PF02706"/>
    </source>
</evidence>
<evidence type="ECO:0000256" key="6">
    <source>
        <dbReference type="ARBA" id="ARBA00023136"/>
    </source>
</evidence>
<proteinExistence type="inferred from homology"/>
<comment type="similarity">
    <text evidence="2">Belongs to the CpsC/CapA family.</text>
</comment>
<name>A0A1B8RS75_9CLOT</name>